<keyword evidence="1" id="KW-0732">Signal</keyword>
<dbReference type="OrthoDB" id="6157211at2759"/>
<reference evidence="2 3" key="1">
    <citation type="journal article" date="2017" name="Nat. Ecol. Evol.">
        <title>Scallop genome provides insights into evolution of bilaterian karyotype and development.</title>
        <authorList>
            <person name="Wang S."/>
            <person name="Zhang J."/>
            <person name="Jiao W."/>
            <person name="Li J."/>
            <person name="Xun X."/>
            <person name="Sun Y."/>
            <person name="Guo X."/>
            <person name="Huan P."/>
            <person name="Dong B."/>
            <person name="Zhang L."/>
            <person name="Hu X."/>
            <person name="Sun X."/>
            <person name="Wang J."/>
            <person name="Zhao C."/>
            <person name="Wang Y."/>
            <person name="Wang D."/>
            <person name="Huang X."/>
            <person name="Wang R."/>
            <person name="Lv J."/>
            <person name="Li Y."/>
            <person name="Zhang Z."/>
            <person name="Liu B."/>
            <person name="Lu W."/>
            <person name="Hui Y."/>
            <person name="Liang J."/>
            <person name="Zhou Z."/>
            <person name="Hou R."/>
            <person name="Li X."/>
            <person name="Liu Y."/>
            <person name="Li H."/>
            <person name="Ning X."/>
            <person name="Lin Y."/>
            <person name="Zhao L."/>
            <person name="Xing Q."/>
            <person name="Dou J."/>
            <person name="Li Y."/>
            <person name="Mao J."/>
            <person name="Guo H."/>
            <person name="Dou H."/>
            <person name="Li T."/>
            <person name="Mu C."/>
            <person name="Jiang W."/>
            <person name="Fu Q."/>
            <person name="Fu X."/>
            <person name="Miao Y."/>
            <person name="Liu J."/>
            <person name="Yu Q."/>
            <person name="Li R."/>
            <person name="Liao H."/>
            <person name="Li X."/>
            <person name="Kong Y."/>
            <person name="Jiang Z."/>
            <person name="Chourrout D."/>
            <person name="Li R."/>
            <person name="Bao Z."/>
        </authorList>
    </citation>
    <scope>NUCLEOTIDE SEQUENCE [LARGE SCALE GENOMIC DNA]</scope>
    <source>
        <strain evidence="2 3">PY_sf001</strain>
    </source>
</reference>
<name>A0A210PDA8_MIZYE</name>
<feature type="signal peptide" evidence="1">
    <location>
        <begin position="1"/>
        <end position="20"/>
    </location>
</feature>
<feature type="chain" id="PRO_5012623026" evidence="1">
    <location>
        <begin position="21"/>
        <end position="96"/>
    </location>
</feature>
<dbReference type="Proteomes" id="UP000242188">
    <property type="component" value="Unassembled WGS sequence"/>
</dbReference>
<sequence>MGRIIQLIWSVMVMIAMVKSDEDFEYRLKQMEQKFASQLQAVRQEFEFKLNACSNSKGLSDNIRDRRVVNEEEPVIAFSTQLGPEKNHLSTRDSYF</sequence>
<gene>
    <name evidence="2" type="ORF">KP79_PYT03455</name>
</gene>
<evidence type="ECO:0000313" key="2">
    <source>
        <dbReference type="EMBL" id="OWF34488.1"/>
    </source>
</evidence>
<accession>A0A210PDA8</accession>
<organism evidence="2 3">
    <name type="scientific">Mizuhopecten yessoensis</name>
    <name type="common">Japanese scallop</name>
    <name type="synonym">Patinopecten yessoensis</name>
    <dbReference type="NCBI Taxonomy" id="6573"/>
    <lineage>
        <taxon>Eukaryota</taxon>
        <taxon>Metazoa</taxon>
        <taxon>Spiralia</taxon>
        <taxon>Lophotrochozoa</taxon>
        <taxon>Mollusca</taxon>
        <taxon>Bivalvia</taxon>
        <taxon>Autobranchia</taxon>
        <taxon>Pteriomorphia</taxon>
        <taxon>Pectinida</taxon>
        <taxon>Pectinoidea</taxon>
        <taxon>Pectinidae</taxon>
        <taxon>Mizuhopecten</taxon>
    </lineage>
</organism>
<proteinExistence type="predicted"/>
<dbReference type="AlphaFoldDB" id="A0A210PDA8"/>
<keyword evidence="3" id="KW-1185">Reference proteome</keyword>
<protein>
    <submittedName>
        <fullName evidence="2">Uncharacterized protein</fullName>
    </submittedName>
</protein>
<dbReference type="EMBL" id="NEDP02082598">
    <property type="protein sequence ID" value="OWF34488.1"/>
    <property type="molecule type" value="Genomic_DNA"/>
</dbReference>
<comment type="caution">
    <text evidence="2">The sequence shown here is derived from an EMBL/GenBank/DDBJ whole genome shotgun (WGS) entry which is preliminary data.</text>
</comment>
<evidence type="ECO:0000313" key="3">
    <source>
        <dbReference type="Proteomes" id="UP000242188"/>
    </source>
</evidence>
<evidence type="ECO:0000256" key="1">
    <source>
        <dbReference type="SAM" id="SignalP"/>
    </source>
</evidence>